<name>A0ABU1WEK9_9GAMM</name>
<keyword evidence="1" id="KW-0732">Signal</keyword>
<feature type="chain" id="PRO_5046197822" evidence="1">
    <location>
        <begin position="25"/>
        <end position="150"/>
    </location>
</feature>
<dbReference type="RefSeq" id="WP_310064162.1">
    <property type="nucleotide sequence ID" value="NZ_JAVDVY010000003.1"/>
</dbReference>
<evidence type="ECO:0000256" key="1">
    <source>
        <dbReference type="SAM" id="SignalP"/>
    </source>
</evidence>
<dbReference type="Proteomes" id="UP001251524">
    <property type="component" value="Unassembled WGS sequence"/>
</dbReference>
<evidence type="ECO:0000313" key="3">
    <source>
        <dbReference type="Proteomes" id="UP001251524"/>
    </source>
</evidence>
<organism evidence="2 3">
    <name type="scientific">Lysobacter niastensis</name>
    <dbReference type="NCBI Taxonomy" id="380629"/>
    <lineage>
        <taxon>Bacteria</taxon>
        <taxon>Pseudomonadati</taxon>
        <taxon>Pseudomonadota</taxon>
        <taxon>Gammaproteobacteria</taxon>
        <taxon>Lysobacterales</taxon>
        <taxon>Lysobacteraceae</taxon>
        <taxon>Lysobacter</taxon>
    </lineage>
</organism>
<gene>
    <name evidence="2" type="ORF">J2X06_003243</name>
</gene>
<feature type="signal peptide" evidence="1">
    <location>
        <begin position="1"/>
        <end position="24"/>
    </location>
</feature>
<dbReference type="EMBL" id="JAVDVY010000003">
    <property type="protein sequence ID" value="MDR7136025.1"/>
    <property type="molecule type" value="Genomic_DNA"/>
</dbReference>
<comment type="caution">
    <text evidence="2">The sequence shown here is derived from an EMBL/GenBank/DDBJ whole genome shotgun (WGS) entry which is preliminary data.</text>
</comment>
<reference evidence="2 3" key="1">
    <citation type="submission" date="2023-07" db="EMBL/GenBank/DDBJ databases">
        <title>Sorghum-associated microbial communities from plants grown in Nebraska, USA.</title>
        <authorList>
            <person name="Schachtman D."/>
        </authorList>
    </citation>
    <scope>NUCLEOTIDE SEQUENCE [LARGE SCALE GENOMIC DNA]</scope>
    <source>
        <strain evidence="2 3">BE198</strain>
    </source>
</reference>
<sequence length="150" mass="15974">MATVLKALLLLTLSLSVVCTPAMAVSCGGRTPVRQAFGSASEVFSAYVEEIYTGSGFGRNDIRLARLRVLQAWKGSLKPGEVVSATAEDSINFISDGFVPLQHSSVLVYASGAQPFMLHACSRTTSLEAGDDDIPVLNRLSRKREPPSGD</sequence>
<protein>
    <submittedName>
        <fullName evidence="2">Uncharacterized protein</fullName>
    </submittedName>
</protein>
<accession>A0ABU1WEK9</accession>
<evidence type="ECO:0000313" key="2">
    <source>
        <dbReference type="EMBL" id="MDR7136025.1"/>
    </source>
</evidence>
<dbReference type="PROSITE" id="PS51257">
    <property type="entry name" value="PROKAR_LIPOPROTEIN"/>
    <property type="match status" value="1"/>
</dbReference>
<proteinExistence type="predicted"/>
<keyword evidence="3" id="KW-1185">Reference proteome</keyword>